<protein>
    <submittedName>
        <fullName evidence="2">Uncharacterized protein</fullName>
    </submittedName>
</protein>
<feature type="compositionally biased region" description="Low complexity" evidence="1">
    <location>
        <begin position="187"/>
        <end position="198"/>
    </location>
</feature>
<dbReference type="HOGENOM" id="CLU_770276_0_0_1"/>
<proteinExistence type="predicted"/>
<sequence>MPATTRRRCRWRRWIHARQRWIRARRRRIHAPLVEPPARWDGVGGGAPSATSSSLRSPSATAPHAPLAMATASCRAEGEREEGVGDGRKRRRQLGRERREAAAVAGEGEKGGAAAVERMRAGSDAKGKLNFPRRLGGDVHGGDQPSLTSSSALPPERLPAKPRGRKDGSGGAPRTSRLRRPGEPPEEVAAAASSSRSGGAPGGGGWRRGRSTPALDGAGTGGRQRWHRGGSLAASALASISGGTVVTVTTGGYGGADRRLAPPWLVATAWLVAGLRRPGWIWPSMAGSVASTPDSQGSLSAGRLRVAAMCGCGVGGVAAMCACGVSGTTACAGVKQEWGLMSVVVTSSLSSECFSLFSVPPFFGRTLFWSWGTLGEGGGSGLL</sequence>
<dbReference type="EnsemblPlants" id="ONIVA04G29140.1">
    <property type="protein sequence ID" value="ONIVA04G29140.1"/>
    <property type="gene ID" value="ONIVA04G29140"/>
</dbReference>
<evidence type="ECO:0000313" key="3">
    <source>
        <dbReference type="Proteomes" id="UP000006591"/>
    </source>
</evidence>
<dbReference type="AlphaFoldDB" id="A0A0E0H7V2"/>
<reference evidence="2" key="2">
    <citation type="submission" date="2018-04" db="EMBL/GenBank/DDBJ databases">
        <title>OnivRS2 (Oryza nivara Reference Sequence Version 2).</title>
        <authorList>
            <person name="Zhang J."/>
            <person name="Kudrna D."/>
            <person name="Lee S."/>
            <person name="Talag J."/>
            <person name="Rajasekar S."/>
            <person name="Welchert J."/>
            <person name="Hsing Y.-I."/>
            <person name="Wing R.A."/>
        </authorList>
    </citation>
    <scope>NUCLEOTIDE SEQUENCE [LARGE SCALE GENOMIC DNA]</scope>
    <source>
        <strain evidence="2">SL10</strain>
    </source>
</reference>
<name>A0A0E0H7V2_ORYNI</name>
<accession>A0A0E0H7V2</accession>
<dbReference type="OMA" id="ACAGVKQ"/>
<keyword evidence="3" id="KW-1185">Reference proteome</keyword>
<feature type="compositionally biased region" description="Low complexity" evidence="1">
    <location>
        <begin position="102"/>
        <end position="116"/>
    </location>
</feature>
<feature type="compositionally biased region" description="Low complexity" evidence="1">
    <location>
        <begin position="48"/>
        <end position="63"/>
    </location>
</feature>
<evidence type="ECO:0000256" key="1">
    <source>
        <dbReference type="SAM" id="MobiDB-lite"/>
    </source>
</evidence>
<feature type="compositionally biased region" description="Basic and acidic residues" evidence="1">
    <location>
        <begin position="117"/>
        <end position="127"/>
    </location>
</feature>
<feature type="region of interest" description="Disordered" evidence="1">
    <location>
        <begin position="36"/>
        <end position="228"/>
    </location>
</feature>
<feature type="compositionally biased region" description="Basic and acidic residues" evidence="1">
    <location>
        <begin position="76"/>
        <end position="87"/>
    </location>
</feature>
<evidence type="ECO:0000313" key="2">
    <source>
        <dbReference type="EnsemblPlants" id="ONIVA04G29140.1"/>
    </source>
</evidence>
<dbReference type="Proteomes" id="UP000006591">
    <property type="component" value="Chromosome 4"/>
</dbReference>
<dbReference type="Gramene" id="ONIVA04G29140.1">
    <property type="protein sequence ID" value="ONIVA04G29140.1"/>
    <property type="gene ID" value="ONIVA04G29140"/>
</dbReference>
<organism evidence="2">
    <name type="scientific">Oryza nivara</name>
    <name type="common">Indian wild rice</name>
    <name type="synonym">Oryza sativa f. spontanea</name>
    <dbReference type="NCBI Taxonomy" id="4536"/>
    <lineage>
        <taxon>Eukaryota</taxon>
        <taxon>Viridiplantae</taxon>
        <taxon>Streptophyta</taxon>
        <taxon>Embryophyta</taxon>
        <taxon>Tracheophyta</taxon>
        <taxon>Spermatophyta</taxon>
        <taxon>Magnoliopsida</taxon>
        <taxon>Liliopsida</taxon>
        <taxon>Poales</taxon>
        <taxon>Poaceae</taxon>
        <taxon>BOP clade</taxon>
        <taxon>Oryzoideae</taxon>
        <taxon>Oryzeae</taxon>
        <taxon>Oryzinae</taxon>
        <taxon>Oryza</taxon>
    </lineage>
</organism>
<reference evidence="2" key="1">
    <citation type="submission" date="2015-04" db="UniProtKB">
        <authorList>
            <consortium name="EnsemblPlants"/>
        </authorList>
    </citation>
    <scope>IDENTIFICATION</scope>
    <source>
        <strain evidence="2">SL10</strain>
    </source>
</reference>
<dbReference type="STRING" id="4536.A0A0E0H7V2"/>